<reference evidence="5 6" key="1">
    <citation type="submission" date="2016-10" db="EMBL/GenBank/DDBJ databases">
        <title>The genome of Paramicrosporidium saccamoebae is the missing link in understanding Cryptomycota and Microsporidia evolution.</title>
        <authorList>
            <person name="Quandt C.A."/>
            <person name="Beaudet D."/>
            <person name="Corsaro D."/>
            <person name="Michel R."/>
            <person name="Corradi N."/>
            <person name="James T."/>
        </authorList>
    </citation>
    <scope>NUCLEOTIDE SEQUENCE [LARGE SCALE GENOMIC DNA]</scope>
    <source>
        <strain evidence="5 6">KSL3</strain>
    </source>
</reference>
<dbReference type="PANTHER" id="PTHR11278:SF0">
    <property type="entry name" value="SMALL RIBOSOMAL SUBUNIT PROTEIN ES7"/>
    <property type="match status" value="1"/>
</dbReference>
<evidence type="ECO:0000256" key="1">
    <source>
        <dbReference type="ARBA" id="ARBA00007820"/>
    </source>
</evidence>
<dbReference type="AlphaFoldDB" id="A0A2H9TQG7"/>
<evidence type="ECO:0000256" key="4">
    <source>
        <dbReference type="RuleBase" id="RU364105"/>
    </source>
</evidence>
<dbReference type="GO" id="GO:0006412">
    <property type="term" value="P:translation"/>
    <property type="evidence" value="ECO:0007669"/>
    <property type="project" value="InterPro"/>
</dbReference>
<dbReference type="InterPro" id="IPR000554">
    <property type="entry name" value="Ribosomal_eS7"/>
</dbReference>
<dbReference type="OrthoDB" id="1724687at2759"/>
<comment type="similarity">
    <text evidence="1 4">Belongs to the eukaryotic ribosomal protein eS7 family.</text>
</comment>
<dbReference type="GO" id="GO:0022627">
    <property type="term" value="C:cytosolic small ribosomal subunit"/>
    <property type="evidence" value="ECO:0007669"/>
    <property type="project" value="TreeGrafter"/>
</dbReference>
<protein>
    <recommendedName>
        <fullName evidence="4">40S ribosomal protein S7</fullName>
    </recommendedName>
</protein>
<dbReference type="GO" id="GO:0042274">
    <property type="term" value="P:ribosomal small subunit biogenesis"/>
    <property type="evidence" value="ECO:0007669"/>
    <property type="project" value="TreeGrafter"/>
</dbReference>
<comment type="caution">
    <text evidence="5">The sequence shown here is derived from an EMBL/GenBank/DDBJ whole genome shotgun (WGS) entry which is preliminary data.</text>
</comment>
<dbReference type="STRING" id="1246581.A0A2H9TQG7"/>
<dbReference type="PANTHER" id="PTHR11278">
    <property type="entry name" value="40S RIBOSOMAL PROTEIN S7"/>
    <property type="match status" value="1"/>
</dbReference>
<organism evidence="5 6">
    <name type="scientific">Paramicrosporidium saccamoebae</name>
    <dbReference type="NCBI Taxonomy" id="1246581"/>
    <lineage>
        <taxon>Eukaryota</taxon>
        <taxon>Fungi</taxon>
        <taxon>Fungi incertae sedis</taxon>
        <taxon>Cryptomycota</taxon>
        <taxon>Cryptomycota incertae sedis</taxon>
        <taxon>Paramicrosporidium</taxon>
    </lineage>
</organism>
<gene>
    <name evidence="5" type="ORF">PSACC_00229</name>
</gene>
<dbReference type="Proteomes" id="UP000240830">
    <property type="component" value="Unassembled WGS sequence"/>
</dbReference>
<keyword evidence="3 4" id="KW-0687">Ribonucleoprotein</keyword>
<dbReference type="GO" id="GO:0003735">
    <property type="term" value="F:structural constituent of ribosome"/>
    <property type="evidence" value="ECO:0007669"/>
    <property type="project" value="InterPro"/>
</dbReference>
<dbReference type="EMBL" id="MTSL01000022">
    <property type="protein sequence ID" value="PJF19956.1"/>
    <property type="molecule type" value="Genomic_DNA"/>
</dbReference>
<keyword evidence="2 4" id="KW-0689">Ribosomal protein</keyword>
<dbReference type="GO" id="GO:0006364">
    <property type="term" value="P:rRNA processing"/>
    <property type="evidence" value="ECO:0007669"/>
    <property type="project" value="TreeGrafter"/>
</dbReference>
<dbReference type="GO" id="GO:0032040">
    <property type="term" value="C:small-subunit processome"/>
    <property type="evidence" value="ECO:0007669"/>
    <property type="project" value="TreeGrafter"/>
</dbReference>
<evidence type="ECO:0000313" key="6">
    <source>
        <dbReference type="Proteomes" id="UP000240830"/>
    </source>
</evidence>
<evidence type="ECO:0000256" key="2">
    <source>
        <dbReference type="ARBA" id="ARBA00022980"/>
    </source>
</evidence>
<dbReference type="Pfam" id="PF01251">
    <property type="entry name" value="Ribosomal_S7e"/>
    <property type="match status" value="1"/>
</dbReference>
<evidence type="ECO:0000313" key="5">
    <source>
        <dbReference type="EMBL" id="PJF19956.1"/>
    </source>
</evidence>
<keyword evidence="6" id="KW-1185">Reference proteome</keyword>
<name>A0A2H9TQG7_9FUNG</name>
<evidence type="ECO:0000256" key="3">
    <source>
        <dbReference type="ARBA" id="ARBA00023274"/>
    </source>
</evidence>
<sequence>MDANSKLVPSCAANASALELTVAKALFDIQSTNSDLAGDLRLLQIRGAREVELPGGRKAVVVLVPVPQLKGWRRVQSRVLRELEKKLGAGGERSILLVAFRRIVAKPKRTEKAMRPRSRTLTAVHEAWLEDMVYPTEVVGKRIRVKTDGSRLMKVLLDPKDQTTLEGKTEVMAAVYRKLTGKDVVFEFPAAMVQEEEPRRK</sequence>
<accession>A0A2H9TQG7</accession>
<dbReference type="GO" id="GO:0030686">
    <property type="term" value="C:90S preribosome"/>
    <property type="evidence" value="ECO:0007669"/>
    <property type="project" value="TreeGrafter"/>
</dbReference>
<proteinExistence type="inferred from homology"/>